<dbReference type="GO" id="GO:0009103">
    <property type="term" value="P:lipopolysaccharide biosynthetic process"/>
    <property type="evidence" value="ECO:0007669"/>
    <property type="project" value="UniProtKB-ARBA"/>
</dbReference>
<keyword evidence="5 8" id="KW-0812">Transmembrane</keyword>
<dbReference type="InterPro" id="IPR050297">
    <property type="entry name" value="LipidA_mod_glycosyltrf_83"/>
</dbReference>
<dbReference type="InterPro" id="IPR038731">
    <property type="entry name" value="RgtA/B/C-like"/>
</dbReference>
<feature type="domain" description="Glycosyltransferase RgtA/B/C/D-like" evidence="9">
    <location>
        <begin position="183"/>
        <end position="336"/>
    </location>
</feature>
<feature type="transmembrane region" description="Helical" evidence="8">
    <location>
        <begin position="545"/>
        <end position="564"/>
    </location>
</feature>
<feature type="transmembrane region" description="Helical" evidence="8">
    <location>
        <begin position="284"/>
        <end position="317"/>
    </location>
</feature>
<keyword evidence="4" id="KW-0808">Transferase</keyword>
<dbReference type="Proteomes" id="UP000436006">
    <property type="component" value="Unassembled WGS sequence"/>
</dbReference>
<feature type="transmembrane region" description="Helical" evidence="8">
    <location>
        <begin position="454"/>
        <end position="475"/>
    </location>
</feature>
<feature type="transmembrane region" description="Helical" evidence="8">
    <location>
        <begin position="507"/>
        <end position="525"/>
    </location>
</feature>
<feature type="transmembrane region" description="Helical" evidence="8">
    <location>
        <begin position="329"/>
        <end position="350"/>
    </location>
</feature>
<dbReference type="PANTHER" id="PTHR33908">
    <property type="entry name" value="MANNOSYLTRANSFERASE YKCB-RELATED"/>
    <property type="match status" value="1"/>
</dbReference>
<evidence type="ECO:0000256" key="1">
    <source>
        <dbReference type="ARBA" id="ARBA00004651"/>
    </source>
</evidence>
<evidence type="ECO:0000313" key="11">
    <source>
        <dbReference type="Proteomes" id="UP000436006"/>
    </source>
</evidence>
<feature type="transmembrane region" description="Helical" evidence="8">
    <location>
        <begin position="481"/>
        <end position="500"/>
    </location>
</feature>
<dbReference type="GO" id="GO:0005886">
    <property type="term" value="C:plasma membrane"/>
    <property type="evidence" value="ECO:0007669"/>
    <property type="project" value="UniProtKB-SubCell"/>
</dbReference>
<evidence type="ECO:0000256" key="5">
    <source>
        <dbReference type="ARBA" id="ARBA00022692"/>
    </source>
</evidence>
<sequence length="704" mass="79624">MTLFYLLSLFLFIFYVGQLSTRISHRSLTEWWLTTFLLGAGSVILTGFILSAFYLTANTLVWAGSVFITATIIGGVLSRLVKQERFSVILLIQERWQTGREWFSGLSGYSRFLFSLLFGTLAIIAVTNFLLVLFTVPNEWDSMTGHLNRVMQYVQRGTMRHFGGTNWNIDTYPKSVCTLQIYSFLITGHFENGFKFIHHLSYWTAIVAVFGIVQRIGQNRLSASFFCALAYALLPDFLMQSITTETDIVLTAYLSVLLYMLFSYRNGVGPRSIGTPPKPDSRYLYLAGMAFGIAFGHKITFALLLPSVFVIMIYTVFLSPSWVITFERTWRLAAAIIVGVCIWTLPTGYLKNMEVFGHPIGPPTALKHQSVERAGSLSNLLEQGSRNVIRYGYDHVNLDGIRNLALGAEVNHAMRQPLVVVEDKLHLRLDEETDFSIQPFAFDRKFVFYNANPYWGIFGFALVFPLLLLVLIGYVRSTPHLFLGIALLLHFATLSYSAPYDPFKGRYFIETGLFGITFLALLFLHPRTTVDTPSESRPARIIWKSYVGLITVLGCLSAILTIFLNTRSLPFAWTAPDGKAFSSAFQSDRVRQMTLGRPDTYVPYKRFDELVPENATVALATINDDYEYPLYGPHLSRRLIAINPFEQGLKPIPKEADYLFFDKSVIKPQPGDLRLGTDTTMRASVIVPGEDYYLRKLKKGARSL</sequence>
<proteinExistence type="predicted"/>
<evidence type="ECO:0000256" key="8">
    <source>
        <dbReference type="SAM" id="Phobius"/>
    </source>
</evidence>
<feature type="transmembrane region" description="Helical" evidence="8">
    <location>
        <begin position="225"/>
        <end position="242"/>
    </location>
</feature>
<keyword evidence="7 8" id="KW-0472">Membrane</keyword>
<feature type="transmembrane region" description="Helical" evidence="8">
    <location>
        <begin position="31"/>
        <end position="54"/>
    </location>
</feature>
<feature type="transmembrane region" description="Helical" evidence="8">
    <location>
        <begin position="112"/>
        <end position="134"/>
    </location>
</feature>
<keyword evidence="3" id="KW-0328">Glycosyltransferase</keyword>
<evidence type="ECO:0000256" key="2">
    <source>
        <dbReference type="ARBA" id="ARBA00022475"/>
    </source>
</evidence>
<keyword evidence="2" id="KW-1003">Cell membrane</keyword>
<comment type="subcellular location">
    <subcellularLocation>
        <location evidence="1">Cell membrane</location>
        <topology evidence="1">Multi-pass membrane protein</topology>
    </subcellularLocation>
</comment>
<feature type="transmembrane region" description="Helical" evidence="8">
    <location>
        <begin position="60"/>
        <end position="81"/>
    </location>
</feature>
<dbReference type="RefSeq" id="WP_157584377.1">
    <property type="nucleotide sequence ID" value="NZ_WPIN01000003.1"/>
</dbReference>
<reference evidence="10 11" key="1">
    <citation type="submission" date="2019-12" db="EMBL/GenBank/DDBJ databases">
        <title>Spirosoma sp. HMF4905 genome sequencing and assembly.</title>
        <authorList>
            <person name="Kang H."/>
            <person name="Cha I."/>
            <person name="Kim H."/>
            <person name="Joh K."/>
        </authorList>
    </citation>
    <scope>NUCLEOTIDE SEQUENCE [LARGE SCALE GENOMIC DNA]</scope>
    <source>
        <strain evidence="10 11">HMF4905</strain>
    </source>
</reference>
<evidence type="ECO:0000256" key="7">
    <source>
        <dbReference type="ARBA" id="ARBA00023136"/>
    </source>
</evidence>
<organism evidence="10 11">
    <name type="scientific">Spirosoma arboris</name>
    <dbReference type="NCBI Taxonomy" id="2682092"/>
    <lineage>
        <taxon>Bacteria</taxon>
        <taxon>Pseudomonadati</taxon>
        <taxon>Bacteroidota</taxon>
        <taxon>Cytophagia</taxon>
        <taxon>Cytophagales</taxon>
        <taxon>Cytophagaceae</taxon>
        <taxon>Spirosoma</taxon>
    </lineage>
</organism>
<evidence type="ECO:0000256" key="4">
    <source>
        <dbReference type="ARBA" id="ARBA00022679"/>
    </source>
</evidence>
<evidence type="ECO:0000256" key="3">
    <source>
        <dbReference type="ARBA" id="ARBA00022676"/>
    </source>
</evidence>
<keyword evidence="11" id="KW-1185">Reference proteome</keyword>
<name>A0A7K1S8N8_9BACT</name>
<keyword evidence="6 8" id="KW-1133">Transmembrane helix</keyword>
<gene>
    <name evidence="10" type="ORF">GO755_08750</name>
</gene>
<dbReference type="PANTHER" id="PTHR33908:SF11">
    <property type="entry name" value="MEMBRANE PROTEIN"/>
    <property type="match status" value="1"/>
</dbReference>
<evidence type="ECO:0000256" key="6">
    <source>
        <dbReference type="ARBA" id="ARBA00022989"/>
    </source>
</evidence>
<feature type="transmembrane region" description="Helical" evidence="8">
    <location>
        <begin position="6"/>
        <end position="24"/>
    </location>
</feature>
<comment type="caution">
    <text evidence="10">The sequence shown here is derived from an EMBL/GenBank/DDBJ whole genome shotgun (WGS) entry which is preliminary data.</text>
</comment>
<evidence type="ECO:0000259" key="9">
    <source>
        <dbReference type="Pfam" id="PF13231"/>
    </source>
</evidence>
<accession>A0A7K1S8N8</accession>
<protein>
    <recommendedName>
        <fullName evidence="9">Glycosyltransferase RgtA/B/C/D-like domain-containing protein</fullName>
    </recommendedName>
</protein>
<evidence type="ECO:0000313" key="10">
    <source>
        <dbReference type="EMBL" id="MVM30120.1"/>
    </source>
</evidence>
<dbReference type="GO" id="GO:0016763">
    <property type="term" value="F:pentosyltransferase activity"/>
    <property type="evidence" value="ECO:0007669"/>
    <property type="project" value="TreeGrafter"/>
</dbReference>
<dbReference type="EMBL" id="WPIN01000003">
    <property type="protein sequence ID" value="MVM30120.1"/>
    <property type="molecule type" value="Genomic_DNA"/>
</dbReference>
<dbReference type="AlphaFoldDB" id="A0A7K1S8N8"/>
<feature type="transmembrane region" description="Helical" evidence="8">
    <location>
        <begin position="248"/>
        <end position="264"/>
    </location>
</feature>
<dbReference type="Pfam" id="PF13231">
    <property type="entry name" value="PMT_2"/>
    <property type="match status" value="1"/>
</dbReference>